<evidence type="ECO:0000256" key="3">
    <source>
        <dbReference type="ARBA" id="ARBA00022679"/>
    </source>
</evidence>
<dbReference type="Pfam" id="PF14324">
    <property type="entry name" value="PINIT"/>
    <property type="match status" value="1"/>
</dbReference>
<dbReference type="PANTHER" id="PTHR10782">
    <property type="entry name" value="ZINC FINGER MIZ DOMAIN-CONTAINING PROTEIN"/>
    <property type="match status" value="1"/>
</dbReference>
<gene>
    <name evidence="7" type="ORF">CGOC_LOCUS8668</name>
</gene>
<dbReference type="UniPathway" id="UPA00886"/>
<dbReference type="Gene3D" id="2.60.120.780">
    <property type="entry name" value="PINIT domain"/>
    <property type="match status" value="1"/>
</dbReference>
<dbReference type="OrthoDB" id="5875376at2759"/>
<dbReference type="PROSITE" id="PS51466">
    <property type="entry name" value="PINIT"/>
    <property type="match status" value="1"/>
</dbReference>
<protein>
    <recommendedName>
        <fullName evidence="6">PINIT domain-containing protein</fullName>
    </recommendedName>
</protein>
<dbReference type="InterPro" id="IPR023321">
    <property type="entry name" value="PINIT"/>
</dbReference>
<dbReference type="GO" id="GO:0061665">
    <property type="term" value="F:SUMO ligase activity"/>
    <property type="evidence" value="ECO:0007669"/>
    <property type="project" value="TreeGrafter"/>
</dbReference>
<dbReference type="EMBL" id="UYRV01104652">
    <property type="protein sequence ID" value="VDN19834.1"/>
    <property type="molecule type" value="Genomic_DNA"/>
</dbReference>
<evidence type="ECO:0000256" key="4">
    <source>
        <dbReference type="ARBA" id="ARBA00022786"/>
    </source>
</evidence>
<dbReference type="AlphaFoldDB" id="A0A3P7LSI0"/>
<comment type="pathway">
    <text evidence="1">Protein modification; protein sumoylation.</text>
</comment>
<evidence type="ECO:0000313" key="7">
    <source>
        <dbReference type="EMBL" id="VDN19834.1"/>
    </source>
</evidence>
<proteinExistence type="inferred from homology"/>
<evidence type="ECO:0000259" key="6">
    <source>
        <dbReference type="PROSITE" id="PS51466"/>
    </source>
</evidence>
<accession>A0A3P7LSI0</accession>
<dbReference type="InterPro" id="IPR038654">
    <property type="entry name" value="PINIT_sf"/>
</dbReference>
<evidence type="ECO:0000256" key="5">
    <source>
        <dbReference type="SAM" id="MobiDB-lite"/>
    </source>
</evidence>
<feature type="region of interest" description="Disordered" evidence="5">
    <location>
        <begin position="200"/>
        <end position="222"/>
    </location>
</feature>
<dbReference type="GO" id="GO:0016925">
    <property type="term" value="P:protein sumoylation"/>
    <property type="evidence" value="ECO:0007669"/>
    <property type="project" value="UniProtKB-UniPathway"/>
</dbReference>
<evidence type="ECO:0000313" key="8">
    <source>
        <dbReference type="Proteomes" id="UP000271889"/>
    </source>
</evidence>
<dbReference type="GO" id="GO:0000785">
    <property type="term" value="C:chromatin"/>
    <property type="evidence" value="ECO:0007669"/>
    <property type="project" value="TreeGrafter"/>
</dbReference>
<dbReference type="PANTHER" id="PTHR10782:SF94">
    <property type="entry name" value="SUPPRESSOR OF VARIEGATION 2-10, ISOFORM I"/>
    <property type="match status" value="1"/>
</dbReference>
<feature type="compositionally biased region" description="Basic and acidic residues" evidence="5">
    <location>
        <begin position="209"/>
        <end position="221"/>
    </location>
</feature>
<dbReference type="GO" id="GO:0006357">
    <property type="term" value="P:regulation of transcription by RNA polymerase II"/>
    <property type="evidence" value="ECO:0007669"/>
    <property type="project" value="TreeGrafter"/>
</dbReference>
<comment type="similarity">
    <text evidence="2">Belongs to the PIAS family.</text>
</comment>
<name>A0A3P7LSI0_CYLGO</name>
<keyword evidence="8" id="KW-1185">Reference proteome</keyword>
<evidence type="ECO:0000256" key="2">
    <source>
        <dbReference type="ARBA" id="ARBA00005383"/>
    </source>
</evidence>
<sequence>MMNGNNGYGYRHGTNAQLLHQMQSNALHQQARVLRNFVPIPLPFYDWHKTVLEPMELPPIMSGVKTPCKQTFTFLLPREYFLNWSSNNTLLPRYEMQLRFFQVPENYASQELPDDFPLNCVARVEEQHVNLPALIPTNKPNVEPKRPSRPVDITQYCLNVRDYSRPMRLMVEWTGDKRTWAVAIYLVYRVTSEILRDRATGAAKSSDGNNERPNHRQEESVTRNLIRARLGGGNDDEIAMDQLKISLLCPVSFQ</sequence>
<keyword evidence="4" id="KW-0833">Ubl conjugation pathway</keyword>
<dbReference type="GO" id="GO:0003712">
    <property type="term" value="F:transcription coregulator activity"/>
    <property type="evidence" value="ECO:0007669"/>
    <property type="project" value="TreeGrafter"/>
</dbReference>
<feature type="domain" description="PINIT" evidence="6">
    <location>
        <begin position="22"/>
        <end position="190"/>
    </location>
</feature>
<evidence type="ECO:0000256" key="1">
    <source>
        <dbReference type="ARBA" id="ARBA00004718"/>
    </source>
</evidence>
<keyword evidence="3" id="KW-0808">Transferase</keyword>
<reference evidence="7 8" key="1">
    <citation type="submission" date="2018-11" db="EMBL/GenBank/DDBJ databases">
        <authorList>
            <consortium name="Pathogen Informatics"/>
        </authorList>
    </citation>
    <scope>NUCLEOTIDE SEQUENCE [LARGE SCALE GENOMIC DNA]</scope>
</reference>
<dbReference type="Proteomes" id="UP000271889">
    <property type="component" value="Unassembled WGS sequence"/>
</dbReference>
<organism evidence="7 8">
    <name type="scientific">Cylicostephanus goldi</name>
    <name type="common">Nematode worm</name>
    <dbReference type="NCBI Taxonomy" id="71465"/>
    <lineage>
        <taxon>Eukaryota</taxon>
        <taxon>Metazoa</taxon>
        <taxon>Ecdysozoa</taxon>
        <taxon>Nematoda</taxon>
        <taxon>Chromadorea</taxon>
        <taxon>Rhabditida</taxon>
        <taxon>Rhabditina</taxon>
        <taxon>Rhabditomorpha</taxon>
        <taxon>Strongyloidea</taxon>
        <taxon>Strongylidae</taxon>
        <taxon>Cylicostephanus</taxon>
    </lineage>
</organism>